<feature type="compositionally biased region" description="Polar residues" evidence="1">
    <location>
        <begin position="143"/>
        <end position="175"/>
    </location>
</feature>
<feature type="region of interest" description="Disordered" evidence="1">
    <location>
        <begin position="116"/>
        <end position="175"/>
    </location>
</feature>
<comment type="caution">
    <text evidence="2">The sequence shown here is derived from an EMBL/GenBank/DDBJ whole genome shotgun (WGS) entry which is preliminary data.</text>
</comment>
<feature type="compositionally biased region" description="Low complexity" evidence="1">
    <location>
        <begin position="125"/>
        <end position="136"/>
    </location>
</feature>
<name>A0A953LEH3_SYMTR</name>
<dbReference type="Pfam" id="PF07875">
    <property type="entry name" value="Coat_F"/>
    <property type="match status" value="1"/>
</dbReference>
<evidence type="ECO:0000313" key="3">
    <source>
        <dbReference type="Proteomes" id="UP000732377"/>
    </source>
</evidence>
<accession>A0A953LEH3</accession>
<dbReference type="InterPro" id="IPR012851">
    <property type="entry name" value="Spore_coat_CotF-like"/>
</dbReference>
<dbReference type="Proteomes" id="UP000732377">
    <property type="component" value="Unassembled WGS sequence"/>
</dbReference>
<protein>
    <recommendedName>
        <fullName evidence="4">Spore coat protein</fullName>
    </recommendedName>
</protein>
<dbReference type="AlphaFoldDB" id="A0A953LEH3"/>
<proteinExistence type="predicted"/>
<evidence type="ECO:0000256" key="1">
    <source>
        <dbReference type="SAM" id="MobiDB-lite"/>
    </source>
</evidence>
<organism evidence="2 3">
    <name type="scientific">Symbiobacterium thermophilum</name>
    <dbReference type="NCBI Taxonomy" id="2734"/>
    <lineage>
        <taxon>Bacteria</taxon>
        <taxon>Bacillati</taxon>
        <taxon>Bacillota</taxon>
        <taxon>Clostridia</taxon>
        <taxon>Eubacteriales</taxon>
        <taxon>Symbiobacteriaceae</taxon>
        <taxon>Symbiobacterium</taxon>
    </lineage>
</organism>
<reference evidence="2" key="1">
    <citation type="submission" date="2017-11" db="EMBL/GenBank/DDBJ databases">
        <title>Three new genomes from thermophilic consortium.</title>
        <authorList>
            <person name="Quaggio R."/>
            <person name="Amgarten D."/>
            <person name="Setubal J.C."/>
        </authorList>
    </citation>
    <scope>NUCLEOTIDE SEQUENCE</scope>
    <source>
        <strain evidence="2">ZCTH01-B2</strain>
    </source>
</reference>
<gene>
    <name evidence="2" type="ORF">CWE10_09920</name>
</gene>
<evidence type="ECO:0000313" key="2">
    <source>
        <dbReference type="EMBL" id="MBY6276515.1"/>
    </source>
</evidence>
<dbReference type="EMBL" id="PIUK01000086">
    <property type="protein sequence ID" value="MBY6276515.1"/>
    <property type="molecule type" value="Genomic_DNA"/>
</dbReference>
<evidence type="ECO:0008006" key="4">
    <source>
        <dbReference type="Google" id="ProtNLM"/>
    </source>
</evidence>
<sequence>MAHQEQTGLPKVKDPSMNDRDRMQDLLAQEKYLTSGYNMALIEASHDVLFDVIKQNCDASYQMQRQIFNLMFKKGWYKLPVASAQSVQHAFQQFAQYQTQFPFPPSPEVARMAAQTSGQTGGQSAGQTYGQAGTQTVGRPYGQTGSQTVGQTFGHTSGQTMGQSFGQTSGTQARQ</sequence>